<evidence type="ECO:0000256" key="10">
    <source>
        <dbReference type="ARBA" id="ARBA00023002"/>
    </source>
</evidence>
<dbReference type="PANTHER" id="PTHR24292:SF54">
    <property type="entry name" value="CYP9F3-RELATED"/>
    <property type="match status" value="1"/>
</dbReference>
<evidence type="ECO:0000256" key="13">
    <source>
        <dbReference type="ARBA" id="ARBA00023136"/>
    </source>
</evidence>
<feature type="binding site" description="axial binding residue" evidence="14">
    <location>
        <position position="434"/>
    </location>
    <ligand>
        <name>heme</name>
        <dbReference type="ChEBI" id="CHEBI:30413"/>
    </ligand>
    <ligandPart>
        <name>Fe</name>
        <dbReference type="ChEBI" id="CHEBI:18248"/>
    </ligandPart>
</feature>
<evidence type="ECO:0000256" key="6">
    <source>
        <dbReference type="ARBA" id="ARBA00022617"/>
    </source>
</evidence>
<dbReference type="InterPro" id="IPR002401">
    <property type="entry name" value="Cyt_P450_E_grp-I"/>
</dbReference>
<dbReference type="InterPro" id="IPR017972">
    <property type="entry name" value="Cyt_P450_CS"/>
</dbReference>
<evidence type="ECO:0000256" key="4">
    <source>
        <dbReference type="ARBA" id="ARBA00004406"/>
    </source>
</evidence>
<evidence type="ECO:0000256" key="12">
    <source>
        <dbReference type="ARBA" id="ARBA00023033"/>
    </source>
</evidence>
<dbReference type="GO" id="GO:0020037">
    <property type="term" value="F:heme binding"/>
    <property type="evidence" value="ECO:0007669"/>
    <property type="project" value="InterPro"/>
</dbReference>
<dbReference type="InterPro" id="IPR050476">
    <property type="entry name" value="Insect_CytP450_Detox"/>
</dbReference>
<keyword evidence="9" id="KW-0492">Microsome</keyword>
<dbReference type="GO" id="GO:0004497">
    <property type="term" value="F:monooxygenase activity"/>
    <property type="evidence" value="ECO:0007669"/>
    <property type="project" value="UniProtKB-KW"/>
</dbReference>
<dbReference type="EMBL" id="KX687994">
    <property type="protein sequence ID" value="ARO50426.1"/>
    <property type="molecule type" value="mRNA"/>
</dbReference>
<gene>
    <name evidence="16" type="primary">CYP6EV1</name>
</gene>
<evidence type="ECO:0000256" key="5">
    <source>
        <dbReference type="ARBA" id="ARBA00010617"/>
    </source>
</evidence>
<organism evidence="16">
    <name type="scientific">Chironomus tentans</name>
    <name type="common">Midge</name>
    <name type="synonym">Camptochironomus tentans</name>
    <dbReference type="NCBI Taxonomy" id="7153"/>
    <lineage>
        <taxon>Eukaryota</taxon>
        <taxon>Metazoa</taxon>
        <taxon>Ecdysozoa</taxon>
        <taxon>Arthropoda</taxon>
        <taxon>Hexapoda</taxon>
        <taxon>Insecta</taxon>
        <taxon>Pterygota</taxon>
        <taxon>Neoptera</taxon>
        <taxon>Endopterygota</taxon>
        <taxon>Diptera</taxon>
        <taxon>Nematocera</taxon>
        <taxon>Chironomoidea</taxon>
        <taxon>Chironomidae</taxon>
        <taxon>Chironominae</taxon>
        <taxon>Chironomus</taxon>
    </lineage>
</organism>
<dbReference type="PRINTS" id="PR00463">
    <property type="entry name" value="EP450I"/>
</dbReference>
<dbReference type="PRINTS" id="PR00385">
    <property type="entry name" value="P450"/>
</dbReference>
<keyword evidence="12 15" id="KW-0503">Monooxygenase</keyword>
<evidence type="ECO:0000256" key="11">
    <source>
        <dbReference type="ARBA" id="ARBA00023004"/>
    </source>
</evidence>
<evidence type="ECO:0000256" key="1">
    <source>
        <dbReference type="ARBA" id="ARBA00001971"/>
    </source>
</evidence>
<keyword evidence="10 15" id="KW-0560">Oxidoreductase</keyword>
<accession>A0A1W6R7G4</accession>
<sequence>MFLYLAAILFLFYIWIKSIFTYWEKLGFPYVPGKFPLGSTTNVGRTEHMSTFLTREYNNFKHKTPAFGIYHMLRPTLVLTDPELIKEILVKSFDNFHSHGIAINEKADPLNGNLFFKSGQEWKDLRAKLSPTFTSGRMKMMFPLVSTIADDMIEYLKDIVEKSDTHEMKGKFIHLSQQKVIASVAFGLDTKCHGNPNNDFRRMARSIFEPTAMENIKNLIIISSERISKLFNMSFNRQETTDFFLRIVRENLEYREKNNVKRNDFFQLLINIKNSEIGMTFNEIAANSFVFFAAGFETSSSVMTFSTYELALNQDIQDRLRSEIHEVLEKYNGEVSYDAIKEMKYLDMVFKETLRRYPALDNQNRKSTHDFKIPNSKLIIPAGTNIIIPVHGLHNDERFYENPEKFDPERFSEENIKKRPSFVYIPFSEGGRMCIGYRFGTMESKVGLIKLFSVFRILPSEKTSIPFQFFPTVFFQTPLGGMGLKLQRL</sequence>
<evidence type="ECO:0000256" key="2">
    <source>
        <dbReference type="ARBA" id="ARBA00003690"/>
    </source>
</evidence>
<dbReference type="InterPro" id="IPR036396">
    <property type="entry name" value="Cyt_P450_sf"/>
</dbReference>
<evidence type="ECO:0000256" key="15">
    <source>
        <dbReference type="RuleBase" id="RU000461"/>
    </source>
</evidence>
<keyword evidence="6 14" id="KW-0349">Heme</keyword>
<dbReference type="CDD" id="cd11056">
    <property type="entry name" value="CYP6-like"/>
    <property type="match status" value="1"/>
</dbReference>
<evidence type="ECO:0000256" key="3">
    <source>
        <dbReference type="ARBA" id="ARBA00004174"/>
    </source>
</evidence>
<dbReference type="Gene3D" id="1.10.630.10">
    <property type="entry name" value="Cytochrome P450"/>
    <property type="match status" value="1"/>
</dbReference>
<dbReference type="InterPro" id="IPR001128">
    <property type="entry name" value="Cyt_P450"/>
</dbReference>
<comment type="subcellular location">
    <subcellularLocation>
        <location evidence="4">Endoplasmic reticulum membrane</location>
        <topology evidence="4">Peripheral membrane protein</topology>
    </subcellularLocation>
    <subcellularLocation>
        <location evidence="3">Microsome membrane</location>
        <topology evidence="3">Peripheral membrane protein</topology>
    </subcellularLocation>
</comment>
<comment type="function">
    <text evidence="2">May be involved in the metabolism of insect hormones and in the breakdown of synthetic insecticides.</text>
</comment>
<proteinExistence type="evidence at transcript level"/>
<dbReference type="GO" id="GO:0005789">
    <property type="term" value="C:endoplasmic reticulum membrane"/>
    <property type="evidence" value="ECO:0007669"/>
    <property type="project" value="UniProtKB-SubCell"/>
</dbReference>
<dbReference type="FunFam" id="1.10.630.10:FF:000042">
    <property type="entry name" value="Cytochrome P450"/>
    <property type="match status" value="1"/>
</dbReference>
<dbReference type="PANTHER" id="PTHR24292">
    <property type="entry name" value="CYTOCHROME P450"/>
    <property type="match status" value="1"/>
</dbReference>
<keyword evidence="8" id="KW-0256">Endoplasmic reticulum</keyword>
<dbReference type="GO" id="GO:0005506">
    <property type="term" value="F:iron ion binding"/>
    <property type="evidence" value="ECO:0007669"/>
    <property type="project" value="InterPro"/>
</dbReference>
<evidence type="ECO:0000256" key="9">
    <source>
        <dbReference type="ARBA" id="ARBA00022848"/>
    </source>
</evidence>
<dbReference type="PROSITE" id="PS00086">
    <property type="entry name" value="CYTOCHROME_P450"/>
    <property type="match status" value="1"/>
</dbReference>
<evidence type="ECO:0000256" key="8">
    <source>
        <dbReference type="ARBA" id="ARBA00022824"/>
    </source>
</evidence>
<keyword evidence="13" id="KW-0472">Membrane</keyword>
<reference evidence="16" key="1">
    <citation type="submission" date="2016-08" db="EMBL/GenBank/DDBJ databases">
        <title>Identification and functional analysis of cytochrome P450 genes from the aquatic midge Chironomus tentans (Diptera: Chironomidae).</title>
        <authorList>
            <person name="Tang G."/>
            <person name="Li D."/>
            <person name="He Y."/>
            <person name="Zhu Y.-C."/>
            <person name="Zhang X."/>
            <person name="Yao J."/>
            <person name="Zhu K."/>
        </authorList>
    </citation>
    <scope>NUCLEOTIDE SEQUENCE</scope>
</reference>
<evidence type="ECO:0000313" key="16">
    <source>
        <dbReference type="EMBL" id="ARO50426.1"/>
    </source>
</evidence>
<dbReference type="Pfam" id="PF00067">
    <property type="entry name" value="p450"/>
    <property type="match status" value="1"/>
</dbReference>
<keyword evidence="11 14" id="KW-0408">Iron</keyword>
<dbReference type="SUPFAM" id="SSF48264">
    <property type="entry name" value="Cytochrome P450"/>
    <property type="match status" value="1"/>
</dbReference>
<dbReference type="GO" id="GO:0016705">
    <property type="term" value="F:oxidoreductase activity, acting on paired donors, with incorporation or reduction of molecular oxygen"/>
    <property type="evidence" value="ECO:0007669"/>
    <property type="project" value="InterPro"/>
</dbReference>
<comment type="similarity">
    <text evidence="5 15">Belongs to the cytochrome P450 family.</text>
</comment>
<keyword evidence="7 14" id="KW-0479">Metal-binding</keyword>
<evidence type="ECO:0000256" key="14">
    <source>
        <dbReference type="PIRSR" id="PIRSR602401-1"/>
    </source>
</evidence>
<name>A0A1W6R7G4_CHITE</name>
<protein>
    <submittedName>
        <fullName evidence="16">Cytochrome P450</fullName>
    </submittedName>
</protein>
<comment type="cofactor">
    <cofactor evidence="1 14">
        <name>heme</name>
        <dbReference type="ChEBI" id="CHEBI:30413"/>
    </cofactor>
</comment>
<evidence type="ECO:0000256" key="7">
    <source>
        <dbReference type="ARBA" id="ARBA00022723"/>
    </source>
</evidence>
<dbReference type="AlphaFoldDB" id="A0A1W6R7G4"/>